<keyword evidence="4" id="KW-0732">Signal</keyword>
<evidence type="ECO:0000313" key="6">
    <source>
        <dbReference type="Proteomes" id="UP000588068"/>
    </source>
</evidence>
<dbReference type="GO" id="GO:0042597">
    <property type="term" value="C:periplasmic space"/>
    <property type="evidence" value="ECO:0007669"/>
    <property type="project" value="UniProtKB-SubCell"/>
</dbReference>
<dbReference type="PANTHER" id="PTHR43649:SF34">
    <property type="entry name" value="ABC TRANSPORTER PERIPLASMIC-BINDING PROTEIN YCJN-RELATED"/>
    <property type="match status" value="1"/>
</dbReference>
<keyword evidence="6" id="KW-1185">Reference proteome</keyword>
<dbReference type="Gene3D" id="3.40.190.10">
    <property type="entry name" value="Periplasmic binding protein-like II"/>
    <property type="match status" value="2"/>
</dbReference>
<dbReference type="RefSeq" id="WP_184329794.1">
    <property type="nucleotide sequence ID" value="NZ_JACHHZ010000001.1"/>
</dbReference>
<keyword evidence="5" id="KW-0762">Sugar transport</keyword>
<reference evidence="5 6" key="1">
    <citation type="submission" date="2020-08" db="EMBL/GenBank/DDBJ databases">
        <title>Genomic Encyclopedia of Type Strains, Phase IV (KMG-IV): sequencing the most valuable type-strain genomes for metagenomic binning, comparative biology and taxonomic classification.</title>
        <authorList>
            <person name="Goeker M."/>
        </authorList>
    </citation>
    <scope>NUCLEOTIDE SEQUENCE [LARGE SCALE GENOMIC DNA]</scope>
    <source>
        <strain evidence="5 6">DSM 26723</strain>
    </source>
</reference>
<dbReference type="Proteomes" id="UP000588068">
    <property type="component" value="Unassembled WGS sequence"/>
</dbReference>
<proteinExistence type="inferred from homology"/>
<dbReference type="PANTHER" id="PTHR43649">
    <property type="entry name" value="ARABINOSE-BINDING PROTEIN-RELATED"/>
    <property type="match status" value="1"/>
</dbReference>
<evidence type="ECO:0000256" key="3">
    <source>
        <dbReference type="ARBA" id="ARBA00022448"/>
    </source>
</evidence>
<name>A0A841HGZ0_9GAMM</name>
<dbReference type="InterPro" id="IPR006059">
    <property type="entry name" value="SBP"/>
</dbReference>
<comment type="subcellular location">
    <subcellularLocation>
        <location evidence="1">Periplasm</location>
    </subcellularLocation>
</comment>
<comment type="caution">
    <text evidence="5">The sequence shown here is derived from an EMBL/GenBank/DDBJ whole genome shotgun (WGS) entry which is preliminary data.</text>
</comment>
<gene>
    <name evidence="5" type="ORF">HNQ60_000882</name>
</gene>
<sequence>MSRGSSLQLSRRTVLAGLAGAAVSGCGGTRSKEVVRFWAFGREGEATAELLEEFHARHPDTEVEIQRLPWISAHEKLLTAYAGETLPDVCQLGNTWVPEFAALDALEPIDEAVRTSGIVEQQDFFEGTFNANRIDSVLYGIPWYVDTRLLYYRTDLLKQAGFDHPPADWAEWSAMMGAIKSLVGPDRYSVLLPLNEFEPLLVLALQQPSELLRDEGRWGNFRSPDFHRTLSFYADIFERGWAPRMSNTQLSNVWDEFGNGLFSFYISGPWNIAEFNKRMPAELKDAWMTAPMPGPEGPGLSSAGGGALVVMKTARNKEGAWKLIEYLSEPQTQQRFYELTGNIPPRRTSWQLPALERSPYARAYYTQLDRLRSPPKVPEWERIVTEMRLASERVVYGRATVDGATVQLDATTDAILEKRRWMMSRGGGKA</sequence>
<dbReference type="PROSITE" id="PS51257">
    <property type="entry name" value="PROKAR_LIPOPROTEIN"/>
    <property type="match status" value="1"/>
</dbReference>
<dbReference type="InterPro" id="IPR050490">
    <property type="entry name" value="Bact_solute-bd_prot1"/>
</dbReference>
<accession>A0A841HGZ0</accession>
<evidence type="ECO:0000256" key="2">
    <source>
        <dbReference type="ARBA" id="ARBA00008520"/>
    </source>
</evidence>
<comment type="similarity">
    <text evidence="2">Belongs to the bacterial solute-binding protein 1 family.</text>
</comment>
<dbReference type="AlphaFoldDB" id="A0A841HGZ0"/>
<evidence type="ECO:0000256" key="1">
    <source>
        <dbReference type="ARBA" id="ARBA00004418"/>
    </source>
</evidence>
<keyword evidence="3" id="KW-0813">Transport</keyword>
<organism evidence="5 6">
    <name type="scientific">Povalibacter uvarum</name>
    <dbReference type="NCBI Taxonomy" id="732238"/>
    <lineage>
        <taxon>Bacteria</taxon>
        <taxon>Pseudomonadati</taxon>
        <taxon>Pseudomonadota</taxon>
        <taxon>Gammaproteobacteria</taxon>
        <taxon>Steroidobacterales</taxon>
        <taxon>Steroidobacteraceae</taxon>
        <taxon>Povalibacter</taxon>
    </lineage>
</organism>
<evidence type="ECO:0000313" key="5">
    <source>
        <dbReference type="EMBL" id="MBB6092036.1"/>
    </source>
</evidence>
<dbReference type="EMBL" id="JACHHZ010000001">
    <property type="protein sequence ID" value="MBB6092036.1"/>
    <property type="molecule type" value="Genomic_DNA"/>
</dbReference>
<dbReference type="Pfam" id="PF01547">
    <property type="entry name" value="SBP_bac_1"/>
    <property type="match status" value="1"/>
</dbReference>
<protein>
    <submittedName>
        <fullName evidence="5">Multiple sugar transport system substrate-binding protein</fullName>
    </submittedName>
</protein>
<evidence type="ECO:0000256" key="4">
    <source>
        <dbReference type="ARBA" id="ARBA00022729"/>
    </source>
</evidence>
<dbReference type="CDD" id="cd14747">
    <property type="entry name" value="PBP2_MalE"/>
    <property type="match status" value="1"/>
</dbReference>
<dbReference type="SUPFAM" id="SSF53850">
    <property type="entry name" value="Periplasmic binding protein-like II"/>
    <property type="match status" value="1"/>
</dbReference>